<comment type="caution">
    <text evidence="2">The sequence shown here is derived from an EMBL/GenBank/DDBJ whole genome shotgun (WGS) entry which is preliminary data.</text>
</comment>
<keyword evidence="3" id="KW-1185">Reference proteome</keyword>
<feature type="compositionally biased region" description="Gly residues" evidence="1">
    <location>
        <begin position="93"/>
        <end position="103"/>
    </location>
</feature>
<reference evidence="2 3" key="1">
    <citation type="submission" date="2024-10" db="EMBL/GenBank/DDBJ databases">
        <authorList>
            <person name="Kim D."/>
        </authorList>
    </citation>
    <scope>NUCLEOTIDE SEQUENCE [LARGE SCALE GENOMIC DNA]</scope>
    <source>
        <strain evidence="2">BH-2024</strain>
    </source>
</reference>
<proteinExistence type="predicted"/>
<evidence type="ECO:0000313" key="2">
    <source>
        <dbReference type="EMBL" id="KAL3116694.1"/>
    </source>
</evidence>
<feature type="compositionally biased region" description="Basic and acidic residues" evidence="1">
    <location>
        <begin position="51"/>
        <end position="79"/>
    </location>
</feature>
<evidence type="ECO:0000313" key="3">
    <source>
        <dbReference type="Proteomes" id="UP001620626"/>
    </source>
</evidence>
<organism evidence="2 3">
    <name type="scientific">Heterodera trifolii</name>
    <dbReference type="NCBI Taxonomy" id="157864"/>
    <lineage>
        <taxon>Eukaryota</taxon>
        <taxon>Metazoa</taxon>
        <taxon>Ecdysozoa</taxon>
        <taxon>Nematoda</taxon>
        <taxon>Chromadorea</taxon>
        <taxon>Rhabditida</taxon>
        <taxon>Tylenchina</taxon>
        <taxon>Tylenchomorpha</taxon>
        <taxon>Tylenchoidea</taxon>
        <taxon>Heteroderidae</taxon>
        <taxon>Heteroderinae</taxon>
        <taxon>Heterodera</taxon>
    </lineage>
</organism>
<evidence type="ECO:0000256" key="1">
    <source>
        <dbReference type="SAM" id="MobiDB-lite"/>
    </source>
</evidence>
<gene>
    <name evidence="2" type="ORF">niasHT_000772</name>
</gene>
<dbReference type="AlphaFoldDB" id="A0ABD2LQX2"/>
<sequence>MERPENNRTPTDALHQETVAEVLQRPHICGSVVKGEAEDESAKDDDETEEERDKTDGRGGGGRERGERRGSGGARERKIGHGGGRSAAEESGTRGGRGRGGASGTPEGEEEATEKHGKMRGAEKRKRSDQ</sequence>
<dbReference type="EMBL" id="JBICBT010000354">
    <property type="protein sequence ID" value="KAL3116694.1"/>
    <property type="molecule type" value="Genomic_DNA"/>
</dbReference>
<protein>
    <submittedName>
        <fullName evidence="2">Uncharacterized protein</fullName>
    </submittedName>
</protein>
<dbReference type="Proteomes" id="UP001620626">
    <property type="component" value="Unassembled WGS sequence"/>
</dbReference>
<accession>A0ABD2LQX2</accession>
<feature type="compositionally biased region" description="Basic and acidic residues" evidence="1">
    <location>
        <begin position="113"/>
        <end position="130"/>
    </location>
</feature>
<feature type="region of interest" description="Disordered" evidence="1">
    <location>
        <begin position="1"/>
        <end position="130"/>
    </location>
</feature>
<feature type="compositionally biased region" description="Acidic residues" evidence="1">
    <location>
        <begin position="37"/>
        <end position="50"/>
    </location>
</feature>
<name>A0ABD2LQX2_9BILA</name>